<feature type="non-terminal residue" evidence="3">
    <location>
        <position position="600"/>
    </location>
</feature>
<dbReference type="Pfam" id="PF13968">
    <property type="entry name" value="DUF4220"/>
    <property type="match status" value="1"/>
</dbReference>
<evidence type="ECO:0000259" key="2">
    <source>
        <dbReference type="Pfam" id="PF13968"/>
    </source>
</evidence>
<keyword evidence="1" id="KW-0812">Transmembrane</keyword>
<dbReference type="InterPro" id="IPR007658">
    <property type="entry name" value="DUF594"/>
</dbReference>
<gene>
    <name evidence="3" type="ORF">PVAP13_3KG166400</name>
</gene>
<proteinExistence type="predicted"/>
<evidence type="ECO:0000256" key="1">
    <source>
        <dbReference type="SAM" id="Phobius"/>
    </source>
</evidence>
<dbReference type="Proteomes" id="UP000823388">
    <property type="component" value="Chromosome 3K"/>
</dbReference>
<organism evidence="3 4">
    <name type="scientific">Panicum virgatum</name>
    <name type="common">Blackwell switchgrass</name>
    <dbReference type="NCBI Taxonomy" id="38727"/>
    <lineage>
        <taxon>Eukaryota</taxon>
        <taxon>Viridiplantae</taxon>
        <taxon>Streptophyta</taxon>
        <taxon>Embryophyta</taxon>
        <taxon>Tracheophyta</taxon>
        <taxon>Spermatophyta</taxon>
        <taxon>Magnoliopsida</taxon>
        <taxon>Liliopsida</taxon>
        <taxon>Poales</taxon>
        <taxon>Poaceae</taxon>
        <taxon>PACMAD clade</taxon>
        <taxon>Panicoideae</taxon>
        <taxon>Panicodae</taxon>
        <taxon>Paniceae</taxon>
        <taxon>Panicinae</taxon>
        <taxon>Panicum</taxon>
        <taxon>Panicum sect. Hiantes</taxon>
    </lineage>
</organism>
<evidence type="ECO:0000313" key="4">
    <source>
        <dbReference type="Proteomes" id="UP000823388"/>
    </source>
</evidence>
<comment type="caution">
    <text evidence="3">The sequence shown here is derived from an EMBL/GenBank/DDBJ whole genome shotgun (WGS) entry which is preliminary data.</text>
</comment>
<feature type="transmembrane region" description="Helical" evidence="1">
    <location>
        <begin position="216"/>
        <end position="240"/>
    </location>
</feature>
<evidence type="ECO:0000313" key="3">
    <source>
        <dbReference type="EMBL" id="KAG2624716.1"/>
    </source>
</evidence>
<keyword evidence="1" id="KW-1133">Transmembrane helix</keyword>
<dbReference type="Pfam" id="PF04578">
    <property type="entry name" value="DUF594"/>
    <property type="match status" value="1"/>
</dbReference>
<dbReference type="PANTHER" id="PTHR31325">
    <property type="entry name" value="OS01G0798800 PROTEIN-RELATED"/>
    <property type="match status" value="1"/>
</dbReference>
<name>A0A8T0UU70_PANVG</name>
<protein>
    <recommendedName>
        <fullName evidence="2">DUF4220 domain-containing protein</fullName>
    </recommendedName>
</protein>
<keyword evidence="1" id="KW-0472">Membrane</keyword>
<reference evidence="3" key="1">
    <citation type="submission" date="2020-05" db="EMBL/GenBank/DDBJ databases">
        <title>WGS assembly of Panicum virgatum.</title>
        <authorList>
            <person name="Lovell J.T."/>
            <person name="Jenkins J."/>
            <person name="Shu S."/>
            <person name="Juenger T.E."/>
            <person name="Schmutz J."/>
        </authorList>
    </citation>
    <scope>NUCLEOTIDE SEQUENCE</scope>
    <source>
        <strain evidence="3">AP13</strain>
    </source>
</reference>
<sequence length="600" mass="67847">MLLWAPFVLVHLGGQDSITAFSRQDNELYWRHLLNLATEVAVAGYVVGRASWPDARLRAAVALVFLAGCVKYAERIWVLFLASPGNLKSWSRFVLSKKLEWRQRQPSREEAVKMTRDSLNILMSKGGSSSGRQLFLDAMPLIPDVISADAPLNQTRNITVAAKNDLPGMLKKFLPSDSDSRLNAYEHVGALLGFCYRRLYTKDLLRERHIIYNDHCLGLIFFAVLDLIFTWVPIPVALALFMAAEKGLHTSSRSAAADIWVSYLLLVGAIALDGASAARFIFFPLSHQLAGMGWIKRQISRDVTRRPITKDHTSIKKFILDTLLVSGTMKKWNIASSRGQVALKKEVEVHSSGDSTTRRTLKEAVEKTVRSGFDFPTSVLIWHIATEICYYSHSDQVEEHNLLREQKMKEDKQVSRELSQYVMYLVFKCGVMLTTNSEVVHDKAEEEIVGVLSSFRRDDLGDKDAVMKLYEAGISKDDEIQMIEHHEEPEEKQDSDHEESPDIDRDAYNHMKKLQQSFEALKSPVLPRACAVAQELISIENEADRWDLIAAVWAEMLYYTAARCGGGFHYEHLSTGGEFATHVLVLMYLLGPFLPPAYQY</sequence>
<dbReference type="AlphaFoldDB" id="A0A8T0UU70"/>
<feature type="domain" description="DUF4220" evidence="2">
    <location>
        <begin position="1"/>
        <end position="283"/>
    </location>
</feature>
<dbReference type="EMBL" id="CM029041">
    <property type="protein sequence ID" value="KAG2624716.1"/>
    <property type="molecule type" value="Genomic_DNA"/>
</dbReference>
<accession>A0A8T0UU70</accession>
<feature type="transmembrane region" description="Helical" evidence="1">
    <location>
        <begin position="260"/>
        <end position="282"/>
    </location>
</feature>
<keyword evidence="4" id="KW-1185">Reference proteome</keyword>
<dbReference type="InterPro" id="IPR025315">
    <property type="entry name" value="DUF4220"/>
</dbReference>